<keyword evidence="5" id="KW-0479">Metal-binding</keyword>
<keyword evidence="10" id="KW-0460">Magnesium</keyword>
<dbReference type="EMBL" id="GL832969">
    <property type="protein sequence ID" value="EGD74682.1"/>
    <property type="molecule type" value="Genomic_DNA"/>
</dbReference>
<keyword evidence="16" id="KW-0862">Zinc</keyword>
<dbReference type="KEGG" id="sre:PTSG_12386"/>
<keyword evidence="14" id="KW-0917">Virion maturation</keyword>
<dbReference type="Proteomes" id="UP000007799">
    <property type="component" value="Unassembled WGS sequence"/>
</dbReference>
<dbReference type="InterPro" id="IPR036397">
    <property type="entry name" value="RNaseH_sf"/>
</dbReference>
<dbReference type="InterPro" id="IPR001878">
    <property type="entry name" value="Znf_CCHC"/>
</dbReference>
<keyword evidence="13" id="KW-0239">DNA-directed DNA polymerase</keyword>
<evidence type="ECO:0000256" key="5">
    <source>
        <dbReference type="ARBA" id="ARBA00022723"/>
    </source>
</evidence>
<dbReference type="eggNOG" id="KOG0017">
    <property type="taxonomic scope" value="Eukaryota"/>
</dbReference>
<feature type="compositionally biased region" description="Low complexity" evidence="17">
    <location>
        <begin position="863"/>
        <end position="882"/>
    </location>
</feature>
<keyword evidence="3" id="KW-0645">Protease</keyword>
<dbReference type="InterPro" id="IPR054722">
    <property type="entry name" value="PolX-like_BBD"/>
</dbReference>
<keyword evidence="9" id="KW-0067">ATP-binding</keyword>
<feature type="region of interest" description="Disordered" evidence="17">
    <location>
        <begin position="242"/>
        <end position="269"/>
    </location>
</feature>
<evidence type="ECO:0000256" key="7">
    <source>
        <dbReference type="ARBA" id="ARBA00022759"/>
    </source>
</evidence>
<feature type="domain" description="Integrase catalytic" evidence="19">
    <location>
        <begin position="460"/>
        <end position="627"/>
    </location>
</feature>
<dbReference type="GO" id="GO:0004519">
    <property type="term" value="F:endonuclease activity"/>
    <property type="evidence" value="ECO:0007669"/>
    <property type="project" value="UniProtKB-KW"/>
</dbReference>
<keyword evidence="2" id="KW-1188">Viral release from host cell</keyword>
<dbReference type="InterPro" id="IPR001584">
    <property type="entry name" value="Integrase_cat-core"/>
</dbReference>
<evidence type="ECO:0000256" key="10">
    <source>
        <dbReference type="ARBA" id="ARBA00022842"/>
    </source>
</evidence>
<proteinExistence type="predicted"/>
<dbReference type="GO" id="GO:0003887">
    <property type="term" value="F:DNA-directed DNA polymerase activity"/>
    <property type="evidence" value="ECO:0007669"/>
    <property type="project" value="UniProtKB-KW"/>
</dbReference>
<dbReference type="Pfam" id="PF00098">
    <property type="entry name" value="zf-CCHC"/>
    <property type="match status" value="1"/>
</dbReference>
<dbReference type="Pfam" id="PF25597">
    <property type="entry name" value="SH3_retrovirus"/>
    <property type="match status" value="1"/>
</dbReference>
<evidence type="ECO:0000256" key="6">
    <source>
        <dbReference type="ARBA" id="ARBA00022741"/>
    </source>
</evidence>
<feature type="region of interest" description="Disordered" evidence="17">
    <location>
        <begin position="700"/>
        <end position="891"/>
    </location>
</feature>
<dbReference type="GO" id="GO:0005524">
    <property type="term" value="F:ATP binding"/>
    <property type="evidence" value="ECO:0007669"/>
    <property type="project" value="UniProtKB-KW"/>
</dbReference>
<evidence type="ECO:0000256" key="12">
    <source>
        <dbReference type="ARBA" id="ARBA00022918"/>
    </source>
</evidence>
<evidence type="ECO:0000259" key="19">
    <source>
        <dbReference type="PROSITE" id="PS50994"/>
    </source>
</evidence>
<dbReference type="PANTHER" id="PTHR42648">
    <property type="entry name" value="TRANSPOSASE, PUTATIVE-RELATED"/>
    <property type="match status" value="1"/>
</dbReference>
<dbReference type="AlphaFoldDB" id="F2UDI7"/>
<keyword evidence="15" id="KW-0233">DNA recombination</keyword>
<dbReference type="SUPFAM" id="SSF57756">
    <property type="entry name" value="Retrovirus zinc finger-like domains"/>
    <property type="match status" value="1"/>
</dbReference>
<dbReference type="PANTHER" id="PTHR42648:SF11">
    <property type="entry name" value="TRANSPOSON TY4-P GAG-POL POLYPROTEIN"/>
    <property type="match status" value="1"/>
</dbReference>
<feature type="compositionally biased region" description="Polar residues" evidence="17">
    <location>
        <begin position="762"/>
        <end position="816"/>
    </location>
</feature>
<dbReference type="Pfam" id="PF14223">
    <property type="entry name" value="Retrotran_gag_2"/>
    <property type="match status" value="1"/>
</dbReference>
<feature type="compositionally biased region" description="Polar residues" evidence="17">
    <location>
        <begin position="721"/>
        <end position="747"/>
    </location>
</feature>
<keyword evidence="21" id="KW-1185">Reference proteome</keyword>
<name>F2UDI7_SALR5</name>
<dbReference type="GO" id="GO:0015074">
    <property type="term" value="P:DNA integration"/>
    <property type="evidence" value="ECO:0007669"/>
    <property type="project" value="UniProtKB-KW"/>
</dbReference>
<reference evidence="20" key="1">
    <citation type="submission" date="2009-08" db="EMBL/GenBank/DDBJ databases">
        <title>Annotation of Salpingoeca rosetta.</title>
        <authorList>
            <consortium name="The Broad Institute Genome Sequencing Platform"/>
            <person name="Russ C."/>
            <person name="Cuomo C."/>
            <person name="Burger G."/>
            <person name="Gray M.W."/>
            <person name="Holland P.W.H."/>
            <person name="King N."/>
            <person name="Lang F.B.F."/>
            <person name="Roger A.J."/>
            <person name="Ruiz-Trillo I."/>
            <person name="Young S.K."/>
            <person name="Zeng Q."/>
            <person name="Gargeya S."/>
            <person name="Alvarado L."/>
            <person name="Berlin A."/>
            <person name="Chapman S.B."/>
            <person name="Chen Z."/>
            <person name="Freedman E."/>
            <person name="Gellesch M."/>
            <person name="Goldberg J."/>
            <person name="Griggs A."/>
            <person name="Gujja S."/>
            <person name="Heilman E."/>
            <person name="Heiman D."/>
            <person name="Howarth C."/>
            <person name="Mehta T."/>
            <person name="Neiman D."/>
            <person name="Pearson M."/>
            <person name="Roberts A."/>
            <person name="Saif S."/>
            <person name="Shea T."/>
            <person name="Shenoy N."/>
            <person name="Sisk P."/>
            <person name="Stolte C."/>
            <person name="Sykes S."/>
            <person name="White J."/>
            <person name="Yandava C."/>
            <person name="Haas B."/>
            <person name="Nusbaum C."/>
            <person name="Birren B."/>
        </authorList>
    </citation>
    <scope>NUCLEOTIDE SEQUENCE [LARGE SCALE GENOMIC DNA]</scope>
    <source>
        <strain evidence="20">ATCC 50818</strain>
    </source>
</reference>
<dbReference type="Gene3D" id="4.10.60.10">
    <property type="entry name" value="Zinc finger, CCHC-type"/>
    <property type="match status" value="1"/>
</dbReference>
<dbReference type="GO" id="GO:0003964">
    <property type="term" value="F:RNA-directed DNA polymerase activity"/>
    <property type="evidence" value="ECO:0007669"/>
    <property type="project" value="UniProtKB-KW"/>
</dbReference>
<keyword evidence="16" id="KW-0863">Zinc-finger</keyword>
<dbReference type="OrthoDB" id="413361at2759"/>
<dbReference type="CDD" id="cd09272">
    <property type="entry name" value="RNase_HI_RT_Ty1"/>
    <property type="match status" value="1"/>
</dbReference>
<keyword evidence="13" id="KW-0808">Transferase</keyword>
<keyword evidence="7" id="KW-0255">Endonuclease</keyword>
<accession>F2UDI7</accession>
<keyword evidence="12" id="KW-0695">RNA-directed DNA polymerase</keyword>
<dbReference type="SMART" id="SM00343">
    <property type="entry name" value="ZnF_C2HC"/>
    <property type="match status" value="1"/>
</dbReference>
<dbReference type="InterPro" id="IPR036875">
    <property type="entry name" value="Znf_CCHC_sf"/>
</dbReference>
<dbReference type="InterPro" id="IPR039537">
    <property type="entry name" value="Retrotran_Ty1/copia-like"/>
</dbReference>
<evidence type="ECO:0000256" key="13">
    <source>
        <dbReference type="ARBA" id="ARBA00022932"/>
    </source>
</evidence>
<dbReference type="InterPro" id="IPR057670">
    <property type="entry name" value="SH3_retrovirus"/>
</dbReference>
<keyword evidence="6" id="KW-0547">Nucleotide-binding</keyword>
<evidence type="ECO:0000256" key="17">
    <source>
        <dbReference type="SAM" id="MobiDB-lite"/>
    </source>
</evidence>
<evidence type="ECO:0000256" key="14">
    <source>
        <dbReference type="ARBA" id="ARBA00023113"/>
    </source>
</evidence>
<evidence type="ECO:0000256" key="8">
    <source>
        <dbReference type="ARBA" id="ARBA00022801"/>
    </source>
</evidence>
<evidence type="ECO:0000256" key="3">
    <source>
        <dbReference type="ARBA" id="ARBA00022670"/>
    </source>
</evidence>
<dbReference type="PROSITE" id="PS50994">
    <property type="entry name" value="INTEGRASE"/>
    <property type="match status" value="1"/>
</dbReference>
<evidence type="ECO:0000256" key="1">
    <source>
        <dbReference type="ARBA" id="ARBA00002180"/>
    </source>
</evidence>
<dbReference type="InterPro" id="IPR012337">
    <property type="entry name" value="RNaseH-like_sf"/>
</dbReference>
<dbReference type="GO" id="GO:0008270">
    <property type="term" value="F:zinc ion binding"/>
    <property type="evidence" value="ECO:0007669"/>
    <property type="project" value="UniProtKB-KW"/>
</dbReference>
<dbReference type="RefSeq" id="XP_004992939.1">
    <property type="nucleotide sequence ID" value="XM_004992882.1"/>
</dbReference>
<keyword evidence="13" id="KW-0548">Nucleotidyltransferase</keyword>
<dbReference type="Pfam" id="PF22936">
    <property type="entry name" value="Pol_BBD"/>
    <property type="match status" value="1"/>
</dbReference>
<organism evidence="21">
    <name type="scientific">Salpingoeca rosetta (strain ATCC 50818 / BSB-021)</name>
    <dbReference type="NCBI Taxonomy" id="946362"/>
    <lineage>
        <taxon>Eukaryota</taxon>
        <taxon>Choanoflagellata</taxon>
        <taxon>Craspedida</taxon>
        <taxon>Salpingoecidae</taxon>
        <taxon>Salpingoeca</taxon>
    </lineage>
</organism>
<protein>
    <recommendedName>
        <fullName evidence="22">Integrase catalytic domain-containing protein</fullName>
    </recommendedName>
</protein>
<comment type="function">
    <text evidence="1">The aspartyl protease (PR) mediates the proteolytic cleavages of the Gag and Gag-Pol polyproteins after assembly of the VLP.</text>
</comment>
<evidence type="ECO:0008006" key="22">
    <source>
        <dbReference type="Google" id="ProtNLM"/>
    </source>
</evidence>
<feature type="domain" description="CCHC-type" evidence="18">
    <location>
        <begin position="230"/>
        <end position="247"/>
    </location>
</feature>
<evidence type="ECO:0000256" key="2">
    <source>
        <dbReference type="ARBA" id="ARBA00022612"/>
    </source>
</evidence>
<keyword evidence="4" id="KW-0540">Nuclease</keyword>
<keyword evidence="8" id="KW-0378">Hydrolase</keyword>
<dbReference type="InParanoid" id="F2UDI7"/>
<evidence type="ECO:0000313" key="21">
    <source>
        <dbReference type="Proteomes" id="UP000007799"/>
    </source>
</evidence>
<keyword evidence="11" id="KW-0229">DNA integration</keyword>
<feature type="compositionally biased region" description="Low complexity" evidence="17">
    <location>
        <begin position="821"/>
        <end position="852"/>
    </location>
</feature>
<dbReference type="GO" id="GO:0006310">
    <property type="term" value="P:DNA recombination"/>
    <property type="evidence" value="ECO:0007669"/>
    <property type="project" value="UniProtKB-KW"/>
</dbReference>
<evidence type="ECO:0000313" key="20">
    <source>
        <dbReference type="EMBL" id="EGD74682.1"/>
    </source>
</evidence>
<feature type="compositionally biased region" description="Basic residues" evidence="17">
    <location>
        <begin position="246"/>
        <end position="260"/>
    </location>
</feature>
<evidence type="ECO:0000256" key="15">
    <source>
        <dbReference type="ARBA" id="ARBA00023172"/>
    </source>
</evidence>
<evidence type="ECO:0000256" key="11">
    <source>
        <dbReference type="ARBA" id="ARBA00022908"/>
    </source>
</evidence>
<dbReference type="SUPFAM" id="SSF53098">
    <property type="entry name" value="Ribonuclease H-like"/>
    <property type="match status" value="2"/>
</dbReference>
<dbReference type="GO" id="GO:0006508">
    <property type="term" value="P:proteolysis"/>
    <property type="evidence" value="ECO:0007669"/>
    <property type="project" value="UniProtKB-KW"/>
</dbReference>
<dbReference type="GeneID" id="16073512"/>
<gene>
    <name evidence="20" type="ORF">PTSG_12386</name>
</gene>
<evidence type="ECO:0000259" key="18">
    <source>
        <dbReference type="PROSITE" id="PS50158"/>
    </source>
</evidence>
<sequence length="1083" mass="122318">MNQFKHQDNPMGKVPVFNGVNMRYSVWAMRVRNYMLERDCWLAVSEGDNDEEYERMIRSLSESQQAQYRQMYGRAMGIIGNAVGGALTKIVSGPTIRGDPRKAWFALKQLYDRRDDEEISRLSASIFARTWGKDDNVQTVMGDVIDAYDEITAAQGVLSESMVVNHVLNILPDKYRNVAQIIRVTQRQLDLRELLKMLLLEQARARTKTQSQHQPLIAYAQKGDARKDKRRCWNCDKPGHLSKDCRSRKKKTPGHGRKPRRDQDRTRQYRHEKTFKLAETAHVTSTAAAGDNGWLVDSGATTHVSSVRDDFLTLSEESVDVTLADGSTVTATGRGTVRLQTSAGAVTMTDVLYLPRGQARIISMGKIMEKGNDVYSKAGSLYITFPDRTQIQLQKRDELYFLPQTTTSATTAAAVQENTATSATTATAIHENMGHRACDPCIKGKMRNANSKKFSGNSNNSYKPGEMLCADLTGPHPPTLTGGRFAVVLLDVATQYSSVGLMATKKDLANTLDSMLMTLPRAMGIGHRVNTLKTDNEPLFSTPAMLKVLHKHKLDMRHSPPYRPEKNGDVERHIQTLTSTARTLLIDARLPTEFWGCALLHASHVHNHLKPLQRLKLHPVVQDMKQFGVTAYVRDRNGDKWRPRTWTGIYVGFNPQCRAHKIYNPESHNVISTYDVRFLTMEESWLRPVLHQREDFLPPSLDLAQRPLPSTTTTTTHEPVMTQQQQTHEPVMTQQQRMHQPVQIQRQPQREKQKQARRVRKQPQQQTTHRKQTSPVQSLPPQQTTPVQALPPQQTTPVQSLPPQQTSVQTLPTQHKQASEPPQQLTQTTQPPQQVQHMTQPPQQVQHMTPTTSDQGPRRSARIRAQQQKTTAAKATAAQARAGFEEAERSEMDSLRRHGVLERVEEKGCCGYDTTAQLSDLEKGQQFPTAQIVTYVDASFAMDAGRRSRSGIVICVNNMPVYWRSSKQTITALSAAEAEYSAITEGIKHTIHVRDQLDEMMIKHSTPVILTDSMSAIHMANSDKIQERTKHLGIRMQFTRDHVRKQTVELQHVPSGDQVADMLTKPLHKGAFHRLVQKIMHHE</sequence>
<evidence type="ECO:0000256" key="9">
    <source>
        <dbReference type="ARBA" id="ARBA00022840"/>
    </source>
</evidence>
<evidence type="ECO:0000256" key="4">
    <source>
        <dbReference type="ARBA" id="ARBA00022722"/>
    </source>
</evidence>
<dbReference type="Gene3D" id="3.30.420.10">
    <property type="entry name" value="Ribonuclease H-like superfamily/Ribonuclease H"/>
    <property type="match status" value="2"/>
</dbReference>
<dbReference type="GO" id="GO:0003676">
    <property type="term" value="F:nucleic acid binding"/>
    <property type="evidence" value="ECO:0007669"/>
    <property type="project" value="InterPro"/>
</dbReference>
<dbReference type="GO" id="GO:0008233">
    <property type="term" value="F:peptidase activity"/>
    <property type="evidence" value="ECO:0007669"/>
    <property type="project" value="UniProtKB-KW"/>
</dbReference>
<evidence type="ECO:0000256" key="16">
    <source>
        <dbReference type="PROSITE-ProRule" id="PRU00047"/>
    </source>
</evidence>
<dbReference type="PROSITE" id="PS50158">
    <property type="entry name" value="ZF_CCHC"/>
    <property type="match status" value="1"/>
</dbReference>